<dbReference type="Proteomes" id="UP000752696">
    <property type="component" value="Unassembled WGS sequence"/>
</dbReference>
<evidence type="ECO:0000313" key="1">
    <source>
        <dbReference type="EMBL" id="CAD1470327.1"/>
    </source>
</evidence>
<comment type="caution">
    <text evidence="1">The sequence shown here is derived from an EMBL/GenBank/DDBJ whole genome shotgun (WGS) entry which is preliminary data.</text>
</comment>
<keyword evidence="2" id="KW-1185">Reference proteome</keyword>
<sequence length="86" mass="10275">KKWGPVFFSNTVTIKVTRFVRFDNRNQQSQPLDKFVLISEVWRKFIENKSSCYKPRFITVKTVVNRDHICLQMNNCSQRKQGVDLH</sequence>
<feature type="non-terminal residue" evidence="1">
    <location>
        <position position="1"/>
    </location>
</feature>
<proteinExistence type="predicted"/>
<name>A0A6V7H035_9HYME</name>
<feature type="non-terminal residue" evidence="1">
    <location>
        <position position="86"/>
    </location>
</feature>
<evidence type="ECO:0000313" key="2">
    <source>
        <dbReference type="Proteomes" id="UP000752696"/>
    </source>
</evidence>
<dbReference type="AlphaFoldDB" id="A0A6V7H035"/>
<protein>
    <submittedName>
        <fullName evidence="1">Uncharacterized protein</fullName>
    </submittedName>
</protein>
<gene>
    <name evidence="1" type="ORF">MHI_LOCUS184212</name>
</gene>
<dbReference type="EMBL" id="CAJDYZ010003660">
    <property type="protein sequence ID" value="CAD1470327.1"/>
    <property type="molecule type" value="Genomic_DNA"/>
</dbReference>
<accession>A0A6V7H035</accession>
<reference evidence="1" key="1">
    <citation type="submission" date="2020-07" db="EMBL/GenBank/DDBJ databases">
        <authorList>
            <person name="Nazaruddin N."/>
        </authorList>
    </citation>
    <scope>NUCLEOTIDE SEQUENCE</scope>
</reference>
<organism evidence="1 2">
    <name type="scientific">Heterotrigona itama</name>
    <dbReference type="NCBI Taxonomy" id="395501"/>
    <lineage>
        <taxon>Eukaryota</taxon>
        <taxon>Metazoa</taxon>
        <taxon>Ecdysozoa</taxon>
        <taxon>Arthropoda</taxon>
        <taxon>Hexapoda</taxon>
        <taxon>Insecta</taxon>
        <taxon>Pterygota</taxon>
        <taxon>Neoptera</taxon>
        <taxon>Endopterygota</taxon>
        <taxon>Hymenoptera</taxon>
        <taxon>Apocrita</taxon>
        <taxon>Aculeata</taxon>
        <taxon>Apoidea</taxon>
        <taxon>Anthophila</taxon>
        <taxon>Apidae</taxon>
        <taxon>Heterotrigona</taxon>
    </lineage>
</organism>